<dbReference type="SUPFAM" id="SSF53927">
    <property type="entry name" value="Cytidine deaminase-like"/>
    <property type="match status" value="1"/>
</dbReference>
<dbReference type="CDD" id="cd01285">
    <property type="entry name" value="nucleoside_deaminase"/>
    <property type="match status" value="1"/>
</dbReference>
<accession>A0ABR0M7L9</accession>
<dbReference type="InterPro" id="IPR002125">
    <property type="entry name" value="CMP_dCMP_dom"/>
</dbReference>
<keyword evidence="1" id="KW-0819">tRNA processing</keyword>
<evidence type="ECO:0000256" key="2">
    <source>
        <dbReference type="ARBA" id="ARBA00038160"/>
    </source>
</evidence>
<keyword evidence="6" id="KW-1185">Reference proteome</keyword>
<comment type="caution">
    <text evidence="5">The sequence shown here is derived from an EMBL/GenBank/DDBJ whole genome shotgun (WGS) entry which is preliminary data.</text>
</comment>
<gene>
    <name evidence="5" type="ORF">LTR16_002201</name>
</gene>
<feature type="region of interest" description="Disordered" evidence="3">
    <location>
        <begin position="1"/>
        <end position="22"/>
    </location>
</feature>
<evidence type="ECO:0000313" key="6">
    <source>
        <dbReference type="Proteomes" id="UP001357485"/>
    </source>
</evidence>
<comment type="similarity">
    <text evidence="2">Belongs to the cytidine and deoxycytidylate deaminase family. ADAT3 subfamily.</text>
</comment>
<protein>
    <recommendedName>
        <fullName evidence="4">CMP/dCMP-type deaminase domain-containing protein</fullName>
    </recommendedName>
</protein>
<organism evidence="5 6">
    <name type="scientific">Cryomyces antarcticus</name>
    <dbReference type="NCBI Taxonomy" id="329879"/>
    <lineage>
        <taxon>Eukaryota</taxon>
        <taxon>Fungi</taxon>
        <taxon>Dikarya</taxon>
        <taxon>Ascomycota</taxon>
        <taxon>Pezizomycotina</taxon>
        <taxon>Dothideomycetes</taxon>
        <taxon>Dothideomycetes incertae sedis</taxon>
        <taxon>Cryomyces</taxon>
    </lineage>
</organism>
<name>A0ABR0M7L9_9PEZI</name>
<sequence>MNEEVDRSPGEDALQNITPIGSGSVVTSKHGRLVPLKTKAECRAGSETIDVYVIEIPIKSANGLLNLLKDAIPGQDTVDILHLRRFAKADFLPPGLQKRFFTTHDPLDSSDAIINDEVQHPSLQRRDPIPAPSTPKLHLLICPAFLIHLEDLSAVFAKHSQLFGSAAPPAIHVVPVPALAPTSAEQAEIWSRTYWPTVYKRSNPFGPHPSILSHAETYMLSDVGYWMALAGSVARDAKERGYGPSVGCVIVERGGSAETASAKPEVVVVAGDARNCEHAGSAEVPAEGNPMGHAVMRAISLVAQKRSLQSNGTSSPHQLSPALPKKDVSLDFPLTPLEQNIFGQDNLQHNGYLCLDLEIYVTHEPCVMCSMAILHSRFGRCVFGKRMCRTGGLTADDGLSYGMFWRPELNWKFLCWEWVGEGVEDKGSEMTDGVGEDVHC</sequence>
<proteinExistence type="inferred from homology"/>
<dbReference type="EMBL" id="JAVRRA010000160">
    <property type="protein sequence ID" value="KAK5291597.1"/>
    <property type="molecule type" value="Genomic_DNA"/>
</dbReference>
<evidence type="ECO:0000313" key="5">
    <source>
        <dbReference type="EMBL" id="KAK5291597.1"/>
    </source>
</evidence>
<feature type="compositionally biased region" description="Basic and acidic residues" evidence="3">
    <location>
        <begin position="1"/>
        <end position="10"/>
    </location>
</feature>
<evidence type="ECO:0000259" key="4">
    <source>
        <dbReference type="PROSITE" id="PS51747"/>
    </source>
</evidence>
<dbReference type="Pfam" id="PF00383">
    <property type="entry name" value="dCMP_cyt_deam_1"/>
    <property type="match status" value="1"/>
</dbReference>
<dbReference type="Gene3D" id="3.40.140.10">
    <property type="entry name" value="Cytidine Deaminase, domain 2"/>
    <property type="match status" value="1"/>
</dbReference>
<dbReference type="InterPro" id="IPR016193">
    <property type="entry name" value="Cytidine_deaminase-like"/>
</dbReference>
<reference evidence="5 6" key="1">
    <citation type="submission" date="2023-08" db="EMBL/GenBank/DDBJ databases">
        <title>Black Yeasts Isolated from many extreme environments.</title>
        <authorList>
            <person name="Coleine C."/>
            <person name="Stajich J.E."/>
            <person name="Selbmann L."/>
        </authorList>
    </citation>
    <scope>NUCLEOTIDE SEQUENCE [LARGE SCALE GENOMIC DNA]</scope>
    <source>
        <strain evidence="5 6">CCFEE 536</strain>
    </source>
</reference>
<dbReference type="Proteomes" id="UP001357485">
    <property type="component" value="Unassembled WGS sequence"/>
</dbReference>
<feature type="domain" description="CMP/dCMP-type deaminase" evidence="4">
    <location>
        <begin position="221"/>
        <end position="416"/>
    </location>
</feature>
<dbReference type="PROSITE" id="PS51747">
    <property type="entry name" value="CYT_DCMP_DEAMINASES_2"/>
    <property type="match status" value="1"/>
</dbReference>
<dbReference type="PANTHER" id="PTHR11079">
    <property type="entry name" value="CYTOSINE DEAMINASE FAMILY MEMBER"/>
    <property type="match status" value="1"/>
</dbReference>
<evidence type="ECO:0000256" key="3">
    <source>
        <dbReference type="SAM" id="MobiDB-lite"/>
    </source>
</evidence>
<dbReference type="PANTHER" id="PTHR11079:SF156">
    <property type="entry name" value="INACTIVE TRNA-SPECIFIC ADENOSINE DEAMINASE-LIKE PROTEIN 3-RELATED"/>
    <property type="match status" value="1"/>
</dbReference>
<evidence type="ECO:0000256" key="1">
    <source>
        <dbReference type="ARBA" id="ARBA00022694"/>
    </source>
</evidence>